<organism evidence="5 6">
    <name type="scientific">Ewingella americana</name>
    <dbReference type="NCBI Taxonomy" id="41202"/>
    <lineage>
        <taxon>Bacteria</taxon>
        <taxon>Pseudomonadati</taxon>
        <taxon>Pseudomonadota</taxon>
        <taxon>Gammaproteobacteria</taxon>
        <taxon>Enterobacterales</taxon>
        <taxon>Yersiniaceae</taxon>
        <taxon>Ewingella</taxon>
    </lineage>
</organism>
<dbReference type="EMBL" id="RCZD01000006">
    <property type="protein sequence ID" value="TPG61496.1"/>
    <property type="molecule type" value="Genomic_DNA"/>
</dbReference>
<feature type="region of interest" description="Disordered" evidence="2">
    <location>
        <begin position="598"/>
        <end position="626"/>
    </location>
</feature>
<evidence type="ECO:0000256" key="3">
    <source>
        <dbReference type="SAM" id="Phobius"/>
    </source>
</evidence>
<comment type="caution">
    <text evidence="5">The sequence shown here is derived from an EMBL/GenBank/DDBJ whole genome shotgun (WGS) entry which is preliminary data.</text>
</comment>
<keyword evidence="3" id="KW-0472">Membrane</keyword>
<name>A0A502GKI7_9GAMM</name>
<feature type="compositionally biased region" description="Polar residues" evidence="2">
    <location>
        <begin position="617"/>
        <end position="626"/>
    </location>
</feature>
<feature type="transmembrane region" description="Helical" evidence="3">
    <location>
        <begin position="410"/>
        <end position="429"/>
    </location>
</feature>
<keyword evidence="3" id="KW-0812">Transmembrane</keyword>
<evidence type="ECO:0000313" key="6">
    <source>
        <dbReference type="Proteomes" id="UP000317663"/>
    </source>
</evidence>
<dbReference type="Pfam" id="PF10145">
    <property type="entry name" value="PhageMin_Tail"/>
    <property type="match status" value="1"/>
</dbReference>
<feature type="transmembrane region" description="Helical" evidence="3">
    <location>
        <begin position="466"/>
        <end position="486"/>
    </location>
</feature>
<gene>
    <name evidence="5" type="ORF">EAH77_12710</name>
</gene>
<protein>
    <submittedName>
        <fullName evidence="5">Phage tail tape measure protein</fullName>
    </submittedName>
</protein>
<keyword evidence="1" id="KW-1188">Viral release from host cell</keyword>
<evidence type="ECO:0000259" key="4">
    <source>
        <dbReference type="Pfam" id="PF10145"/>
    </source>
</evidence>
<keyword evidence="3" id="KW-1133">Transmembrane helix</keyword>
<evidence type="ECO:0000313" key="5">
    <source>
        <dbReference type="EMBL" id="TPG61496.1"/>
    </source>
</evidence>
<dbReference type="RefSeq" id="WP_140473175.1">
    <property type="nucleotide sequence ID" value="NZ_RCZD01000006.1"/>
</dbReference>
<dbReference type="PANTHER" id="PTHR37813">
    <property type="entry name" value="FELS-2 PROPHAGE PROTEIN"/>
    <property type="match status" value="1"/>
</dbReference>
<feature type="transmembrane region" description="Helical" evidence="3">
    <location>
        <begin position="373"/>
        <end position="398"/>
    </location>
</feature>
<feature type="transmembrane region" description="Helical" evidence="3">
    <location>
        <begin position="435"/>
        <end position="454"/>
    </location>
</feature>
<dbReference type="OrthoDB" id="9813585at2"/>
<evidence type="ECO:0000256" key="2">
    <source>
        <dbReference type="SAM" id="MobiDB-lite"/>
    </source>
</evidence>
<sequence>MADLDFTLSLIDRITRPLKQAQTSVTGFAQHSQDAFGKIAVGVGGLWGVGMSIKGALGPAIDMYDTMQEASARGIGDDVLAKVSADALKFSMQYGKSAVEFVQSTADINAAVSGLSSEELPKVVRVANTVAAALKGTSGDAAEFMGQMFSQFSADANAMGKVQFAEQLAGKMSFMKQQFGTDMGVIKDLMEGSRGVGSNFGVGMDEQLAVLGELQRSLGTEASGSYEGFLSGAQEGAKKLGLSFLDAQGHMLSMPAMLEKLQGKYGKSIEGNLKAQAELDAAFGDSSAVVKQLYGNVDTLQRNITVLGGSDGLKRTQEMAQKMAKPWDRLMAVFEAIRIAIGLTLLPVLYPLLNGLADGGQKFARWMTLFPNIAKVVGYVALAILSLAGAGALANLVMGVAKFIMIGLKGIWAAFTLVMKLGTAAVWLYNGAIRAWAAGMAILRGVLLAIRIAAMTTGVAFNFLSWPILLIIGAIALLAVGLYLLIQHWDAVKAAIMQTDAFQALAAAVNWVADVFMTAWKWIADGWTWLVDSLGSLSPFDGMAAMAESIGNVFSGLWEWLKNSFAGTYNWIIDKLNLIPGINIEAKQVGDVPKPLQNEMSTGGATRGIDRGGLSKEINSNAKTTTDNSKRINTVNIYPQKGMTPTDLMEWQELGA</sequence>
<reference evidence="5 6" key="1">
    <citation type="journal article" date="2019" name="Environ. Microbiol.">
        <title>Species interactions and distinct microbial communities in high Arctic permafrost affected cryosols are associated with the CH4 and CO2 gas fluxes.</title>
        <authorList>
            <person name="Altshuler I."/>
            <person name="Hamel J."/>
            <person name="Turney S."/>
            <person name="Magnuson E."/>
            <person name="Levesque R."/>
            <person name="Greer C."/>
            <person name="Whyte L.G."/>
        </authorList>
    </citation>
    <scope>NUCLEOTIDE SEQUENCE [LARGE SCALE GENOMIC DNA]</scope>
    <source>
        <strain evidence="5 6">E4</strain>
    </source>
</reference>
<feature type="transmembrane region" description="Helical" evidence="3">
    <location>
        <begin position="330"/>
        <end position="353"/>
    </location>
</feature>
<evidence type="ECO:0000256" key="1">
    <source>
        <dbReference type="ARBA" id="ARBA00022612"/>
    </source>
</evidence>
<feature type="domain" description="Phage tail tape measure protein" evidence="4">
    <location>
        <begin position="85"/>
        <end position="284"/>
    </location>
</feature>
<accession>A0A502GKI7</accession>
<proteinExistence type="predicted"/>
<dbReference type="AlphaFoldDB" id="A0A502GKI7"/>
<dbReference type="NCBIfam" id="TIGR01760">
    <property type="entry name" value="tape_meas_TP901"/>
    <property type="match status" value="1"/>
</dbReference>
<dbReference type="PANTHER" id="PTHR37813:SF1">
    <property type="entry name" value="FELS-2 PROPHAGE PROTEIN"/>
    <property type="match status" value="1"/>
</dbReference>
<dbReference type="Proteomes" id="UP000317663">
    <property type="component" value="Unassembled WGS sequence"/>
</dbReference>
<dbReference type="InterPro" id="IPR010090">
    <property type="entry name" value="Phage_tape_meas"/>
</dbReference>
<keyword evidence="6" id="KW-1185">Reference proteome</keyword>